<protein>
    <submittedName>
        <fullName evidence="13">Uncharacterized protein</fullName>
    </submittedName>
</protein>
<dbReference type="PRINTS" id="PR00385">
    <property type="entry name" value="P450"/>
</dbReference>
<dbReference type="GO" id="GO:0016020">
    <property type="term" value="C:membrane"/>
    <property type="evidence" value="ECO:0007669"/>
    <property type="project" value="UniProtKB-SubCell"/>
</dbReference>
<dbReference type="InterPro" id="IPR001128">
    <property type="entry name" value="Cyt_P450"/>
</dbReference>
<dbReference type="GO" id="GO:0020037">
    <property type="term" value="F:heme binding"/>
    <property type="evidence" value="ECO:0007669"/>
    <property type="project" value="InterPro"/>
</dbReference>
<organism evidence="13 14">
    <name type="scientific">Hirsutella minnesotensis 3608</name>
    <dbReference type="NCBI Taxonomy" id="1043627"/>
    <lineage>
        <taxon>Eukaryota</taxon>
        <taxon>Fungi</taxon>
        <taxon>Dikarya</taxon>
        <taxon>Ascomycota</taxon>
        <taxon>Pezizomycotina</taxon>
        <taxon>Sordariomycetes</taxon>
        <taxon>Hypocreomycetidae</taxon>
        <taxon>Hypocreales</taxon>
        <taxon>Ophiocordycipitaceae</taxon>
        <taxon>Hirsutella</taxon>
    </lineage>
</organism>
<evidence type="ECO:0000313" key="14">
    <source>
        <dbReference type="Proteomes" id="UP000054481"/>
    </source>
</evidence>
<evidence type="ECO:0000256" key="5">
    <source>
        <dbReference type="ARBA" id="ARBA00022692"/>
    </source>
</evidence>
<keyword evidence="4 12" id="KW-0349">Heme</keyword>
<comment type="cofactor">
    <cofactor evidence="1 12">
        <name>heme</name>
        <dbReference type="ChEBI" id="CHEBI:30413"/>
    </cofactor>
</comment>
<dbReference type="PRINTS" id="PR00463">
    <property type="entry name" value="EP450I"/>
</dbReference>
<evidence type="ECO:0000256" key="2">
    <source>
        <dbReference type="ARBA" id="ARBA00004167"/>
    </source>
</evidence>
<evidence type="ECO:0000256" key="8">
    <source>
        <dbReference type="ARBA" id="ARBA00023002"/>
    </source>
</evidence>
<evidence type="ECO:0000256" key="11">
    <source>
        <dbReference type="ARBA" id="ARBA00023136"/>
    </source>
</evidence>
<evidence type="ECO:0000256" key="4">
    <source>
        <dbReference type="ARBA" id="ARBA00022617"/>
    </source>
</evidence>
<evidence type="ECO:0000313" key="13">
    <source>
        <dbReference type="EMBL" id="KJZ71292.1"/>
    </source>
</evidence>
<evidence type="ECO:0000256" key="1">
    <source>
        <dbReference type="ARBA" id="ARBA00001971"/>
    </source>
</evidence>
<dbReference type="EMBL" id="KQ030580">
    <property type="protein sequence ID" value="KJZ71292.1"/>
    <property type="molecule type" value="Genomic_DNA"/>
</dbReference>
<dbReference type="AlphaFoldDB" id="A0A0F7ZXT7"/>
<name>A0A0F7ZXT7_9HYPO</name>
<reference evidence="13 14" key="1">
    <citation type="journal article" date="2014" name="Genome Biol. Evol.">
        <title>Comparative genomics and transcriptomics analyses reveal divergent lifestyle features of nematode endoparasitic fungus Hirsutella minnesotensis.</title>
        <authorList>
            <person name="Lai Y."/>
            <person name="Liu K."/>
            <person name="Zhang X."/>
            <person name="Zhang X."/>
            <person name="Li K."/>
            <person name="Wang N."/>
            <person name="Shu C."/>
            <person name="Wu Y."/>
            <person name="Wang C."/>
            <person name="Bushley K.E."/>
            <person name="Xiang M."/>
            <person name="Liu X."/>
        </authorList>
    </citation>
    <scope>NUCLEOTIDE SEQUENCE [LARGE SCALE GENOMIC DNA]</scope>
    <source>
        <strain evidence="13 14">3608</strain>
    </source>
</reference>
<evidence type="ECO:0000256" key="9">
    <source>
        <dbReference type="ARBA" id="ARBA00023004"/>
    </source>
</evidence>
<dbReference type="Proteomes" id="UP000054481">
    <property type="component" value="Unassembled WGS sequence"/>
</dbReference>
<dbReference type="OrthoDB" id="1470350at2759"/>
<keyword evidence="7" id="KW-1133">Transmembrane helix</keyword>
<evidence type="ECO:0000256" key="7">
    <source>
        <dbReference type="ARBA" id="ARBA00022989"/>
    </source>
</evidence>
<evidence type="ECO:0000256" key="6">
    <source>
        <dbReference type="ARBA" id="ARBA00022723"/>
    </source>
</evidence>
<keyword evidence="14" id="KW-1185">Reference proteome</keyword>
<proteinExistence type="inferred from homology"/>
<dbReference type="InterPro" id="IPR036396">
    <property type="entry name" value="Cyt_P450_sf"/>
</dbReference>
<dbReference type="GO" id="GO:0004497">
    <property type="term" value="F:monooxygenase activity"/>
    <property type="evidence" value="ECO:0007669"/>
    <property type="project" value="UniProtKB-KW"/>
</dbReference>
<feature type="binding site" description="axial binding residue" evidence="12">
    <location>
        <position position="261"/>
    </location>
    <ligand>
        <name>heme</name>
        <dbReference type="ChEBI" id="CHEBI:30413"/>
    </ligand>
    <ligandPart>
        <name>Fe</name>
        <dbReference type="ChEBI" id="CHEBI:18248"/>
    </ligandPart>
</feature>
<comment type="similarity">
    <text evidence="3">Belongs to the cytochrome P450 family.</text>
</comment>
<dbReference type="PANTHER" id="PTHR24287:SF1">
    <property type="entry name" value="P450, PUTATIVE (EUROFUNG)-RELATED"/>
    <property type="match status" value="1"/>
</dbReference>
<evidence type="ECO:0000256" key="3">
    <source>
        <dbReference type="ARBA" id="ARBA00010617"/>
    </source>
</evidence>
<keyword evidence="6 12" id="KW-0479">Metal-binding</keyword>
<sequence length="323" mass="35761">MANMITGESLPTQHELSGTPTLNFHHACDVGLGWASLRTFSPLLWSGYRKFDEACAAVQAYTLPPALKAWQKVRSSSRDASKLIRGQDILFAEATAEVVNSPNELAKEILAVLIAGTDSTGSVLSFAILLLARYPALAKELRKQVLEAFGHDAQGLADLSALSKFEPLQNLIHEVLRLYPPIPLSFRVAKQTCVLPRGAGTSGTEPFVLKKGETLAFSTYVLHRREDIWGKDANEFRPDRWRNQSIPEWAFIPFNGGQRPCLGKKLAIAEVSYVLGRIFQEFNGFELVEADGAKSTSDRRAMQLPAFVHHLSLVPSRAFIRFI</sequence>
<gene>
    <name evidence="13" type="ORF">HIM_09302</name>
</gene>
<dbReference type="GO" id="GO:0005506">
    <property type="term" value="F:iron ion binding"/>
    <property type="evidence" value="ECO:0007669"/>
    <property type="project" value="InterPro"/>
</dbReference>
<dbReference type="PANTHER" id="PTHR24287">
    <property type="entry name" value="P450, PUTATIVE (EUROFUNG)-RELATED"/>
    <property type="match status" value="1"/>
</dbReference>
<keyword evidence="9 12" id="KW-0408">Iron</keyword>
<dbReference type="GO" id="GO:0016705">
    <property type="term" value="F:oxidoreductase activity, acting on paired donors, with incorporation or reduction of molecular oxygen"/>
    <property type="evidence" value="ECO:0007669"/>
    <property type="project" value="InterPro"/>
</dbReference>
<accession>A0A0F7ZXT7</accession>
<dbReference type="InterPro" id="IPR047146">
    <property type="entry name" value="Cyt_P450_E_CYP52_fungi"/>
</dbReference>
<dbReference type="Pfam" id="PF00067">
    <property type="entry name" value="p450"/>
    <property type="match status" value="1"/>
</dbReference>
<evidence type="ECO:0000256" key="12">
    <source>
        <dbReference type="PIRSR" id="PIRSR602401-1"/>
    </source>
</evidence>
<dbReference type="Gene3D" id="1.10.630.10">
    <property type="entry name" value="Cytochrome P450"/>
    <property type="match status" value="1"/>
</dbReference>
<dbReference type="InterPro" id="IPR002401">
    <property type="entry name" value="Cyt_P450_E_grp-I"/>
</dbReference>
<evidence type="ECO:0000256" key="10">
    <source>
        <dbReference type="ARBA" id="ARBA00023033"/>
    </source>
</evidence>
<comment type="subcellular location">
    <subcellularLocation>
        <location evidence="2">Membrane</location>
        <topology evidence="2">Single-pass membrane protein</topology>
    </subcellularLocation>
</comment>
<keyword evidence="10" id="KW-0503">Monooxygenase</keyword>
<dbReference type="SUPFAM" id="SSF48264">
    <property type="entry name" value="Cytochrome P450"/>
    <property type="match status" value="1"/>
</dbReference>
<keyword evidence="5" id="KW-0812">Transmembrane</keyword>
<keyword evidence="11" id="KW-0472">Membrane</keyword>
<keyword evidence="8" id="KW-0560">Oxidoreductase</keyword>